<dbReference type="GeneID" id="93164615"/>
<dbReference type="InterPro" id="IPR052934">
    <property type="entry name" value="Methyl-DNA_Rec/Restrict_Enz"/>
</dbReference>
<name>A0A0J9CAW3_9FIRM</name>
<gene>
    <name evidence="2" type="ORF">HMPREF9470_01532</name>
</gene>
<dbReference type="EMBL" id="ADLK01000011">
    <property type="protein sequence ID" value="KMW22303.1"/>
    <property type="molecule type" value="Genomic_DNA"/>
</dbReference>
<feature type="domain" description="ATPase dynein-related AAA" evidence="1">
    <location>
        <begin position="298"/>
        <end position="447"/>
    </location>
</feature>
<dbReference type="InterPro" id="IPR027417">
    <property type="entry name" value="P-loop_NTPase"/>
</dbReference>
<dbReference type="GO" id="GO:0005524">
    <property type="term" value="F:ATP binding"/>
    <property type="evidence" value="ECO:0007669"/>
    <property type="project" value="InterPro"/>
</dbReference>
<dbReference type="InterPro" id="IPR011704">
    <property type="entry name" value="ATPase_dyneun-rel_AAA"/>
</dbReference>
<dbReference type="Gene3D" id="3.40.50.300">
    <property type="entry name" value="P-loop containing nucleotide triphosphate hydrolases"/>
    <property type="match status" value="1"/>
</dbReference>
<dbReference type="Proteomes" id="UP000037392">
    <property type="component" value="Unassembled WGS sequence"/>
</dbReference>
<dbReference type="PANTHER" id="PTHR37291">
    <property type="entry name" value="5-METHYLCYTOSINE-SPECIFIC RESTRICTION ENZYME B"/>
    <property type="match status" value="1"/>
</dbReference>
<dbReference type="SUPFAM" id="SSF52540">
    <property type="entry name" value="P-loop containing nucleoside triphosphate hydrolases"/>
    <property type="match status" value="1"/>
</dbReference>
<dbReference type="OrthoDB" id="9781481at2"/>
<proteinExistence type="predicted"/>
<reference evidence="2 3" key="1">
    <citation type="submission" date="2011-04" db="EMBL/GenBank/DDBJ databases">
        <title>The Genome Sequence of Clostridium citroniae WAL-19142.</title>
        <authorList>
            <consortium name="The Broad Institute Genome Sequencing Platform"/>
            <person name="Earl A."/>
            <person name="Ward D."/>
            <person name="Feldgarden M."/>
            <person name="Gevers D."/>
            <person name="Warren Y.A."/>
            <person name="Tyrrell K.L."/>
            <person name="Citron D.M."/>
            <person name="Goldstein E.J."/>
            <person name="Daigneault M."/>
            <person name="Allen-Vercoe E."/>
            <person name="Young S.K."/>
            <person name="Zeng Q."/>
            <person name="Gargeya S."/>
            <person name="Fitzgerald M."/>
            <person name="Haas B."/>
            <person name="Abouelleil A."/>
            <person name="Alvarado L."/>
            <person name="Arachchi H.M."/>
            <person name="Berlin A."/>
            <person name="Brown A."/>
            <person name="Chapman S.B."/>
            <person name="Chen Z."/>
            <person name="Dunbar C."/>
            <person name="Freedman E."/>
            <person name="Gearin G."/>
            <person name="Gellesch M."/>
            <person name="Goldberg J."/>
            <person name="Griggs A."/>
            <person name="Gujja S."/>
            <person name="Heilman E.R."/>
            <person name="Heiman D."/>
            <person name="Howarth C."/>
            <person name="Larson L."/>
            <person name="Lui A."/>
            <person name="MacDonald P.J."/>
            <person name="Mehta T."/>
            <person name="Montmayeur A."/>
            <person name="Murphy C."/>
            <person name="Neiman D."/>
            <person name="Pearson M."/>
            <person name="Priest M."/>
            <person name="Roberts A."/>
            <person name="Saif S."/>
            <person name="Shea T."/>
            <person name="Shenoy N."/>
            <person name="Sisk P."/>
            <person name="Stolte C."/>
            <person name="Sykes S."/>
            <person name="White J."/>
            <person name="Yandava C."/>
            <person name="Wortman J."/>
            <person name="Nusbaum C."/>
            <person name="Birren B."/>
        </authorList>
    </citation>
    <scope>NUCLEOTIDE SEQUENCE [LARGE SCALE GENOMIC DNA]</scope>
    <source>
        <strain evidence="2 3">WAL-19142</strain>
    </source>
</reference>
<dbReference type="Pfam" id="PF07728">
    <property type="entry name" value="AAA_5"/>
    <property type="match status" value="1"/>
</dbReference>
<dbReference type="PATRIC" id="fig|742734.4.peg.1636"/>
<dbReference type="PANTHER" id="PTHR37291:SF1">
    <property type="entry name" value="TYPE IV METHYL-DIRECTED RESTRICTION ENZYME ECOKMCRB SUBUNIT"/>
    <property type="match status" value="1"/>
</dbReference>
<dbReference type="AlphaFoldDB" id="A0A0J9CAW3"/>
<comment type="caution">
    <text evidence="2">The sequence shown here is derived from an EMBL/GenBank/DDBJ whole genome shotgun (WGS) entry which is preliminary data.</text>
</comment>
<dbReference type="GO" id="GO:0016887">
    <property type="term" value="F:ATP hydrolysis activity"/>
    <property type="evidence" value="ECO:0007669"/>
    <property type="project" value="InterPro"/>
</dbReference>
<organism evidence="2 3">
    <name type="scientific">[Clostridium] citroniae WAL-19142</name>
    <dbReference type="NCBI Taxonomy" id="742734"/>
    <lineage>
        <taxon>Bacteria</taxon>
        <taxon>Bacillati</taxon>
        <taxon>Bacillota</taxon>
        <taxon>Clostridia</taxon>
        <taxon>Lachnospirales</taxon>
        <taxon>Lachnospiraceae</taxon>
        <taxon>Enterocloster</taxon>
    </lineage>
</organism>
<evidence type="ECO:0000259" key="1">
    <source>
        <dbReference type="Pfam" id="PF07728"/>
    </source>
</evidence>
<evidence type="ECO:0000313" key="3">
    <source>
        <dbReference type="Proteomes" id="UP000037392"/>
    </source>
</evidence>
<accession>A0A0J9CAW3</accession>
<evidence type="ECO:0000313" key="2">
    <source>
        <dbReference type="EMBL" id="KMW22303.1"/>
    </source>
</evidence>
<sequence length="570" mass="65548">MKLLYVSEESIASCIDYFKQLDIISGEQLGMFFFFKSIGFDEKKYRAFPKVSGISVEDRKVYLQSVYKLSALYDYNAESGEKKCCLFPFSIIDEIGKNNLFNPGTAFKGLLSRMRDTVDNTLVDDSKFLRKDDADPDKFKFPRNYIRLLLSNFLNGNKISLVYFAAWYFRFRGVEAPDEWINGTITEDIYRGYTRVCTKILIQELKLNEDELSALFYYDEDEILKFSLTQISGIQLRNHLHFSKDYIPEIAKLPRGGNDYMAVINDIEVDKTQELAQTTGNNITAESLKELLLATKQVILYGAPGTSKSHITNQIRGDFTGCSLVQFHANSTYEQFIGGVSIDDAGNFVPKPGVFLDFCETARCDKDPGHRYLFIIDEINRGNVSKVFGEAILTLDREYTADLASDIKWNDKKIKKFSIPDNVYIIATMNSADRSIAQIDYAIRRRFAFVKFYPNYELISSISDCSSMKEIKPDLLLKNINKGIFNVLKDENMLLGHAYFIPKWAMANGKIMWTPDVLKMLFNYYIIPIIEEYTYGNTRYLANILGMKLPQRIDDTDQFVQEIKAQFKLD</sequence>
<dbReference type="RefSeq" id="WP_048929548.1">
    <property type="nucleotide sequence ID" value="NZ_KQ235876.1"/>
</dbReference>
<protein>
    <recommendedName>
        <fullName evidence="1">ATPase dynein-related AAA domain-containing protein</fullName>
    </recommendedName>
</protein>